<reference evidence="1 2" key="1">
    <citation type="submission" date="2023-11" db="EMBL/GenBank/DDBJ databases">
        <title>Plant-associative lifestyle of Vibrio porteresiae and its evolutionary dynamics.</title>
        <authorList>
            <person name="Rameshkumar N."/>
            <person name="Kirti K."/>
        </authorList>
    </citation>
    <scope>NUCLEOTIDE SEQUENCE [LARGE SCALE GENOMIC DNA]</scope>
    <source>
        <strain evidence="1 2">MSSRF30</strain>
    </source>
</reference>
<dbReference type="RefSeq" id="WP_261897836.1">
    <property type="nucleotide sequence ID" value="NZ_AP024896.1"/>
</dbReference>
<protein>
    <recommendedName>
        <fullName evidence="3">Abortive infection protein</fullName>
    </recommendedName>
</protein>
<evidence type="ECO:0000313" key="1">
    <source>
        <dbReference type="EMBL" id="WPC75863.1"/>
    </source>
</evidence>
<keyword evidence="2" id="KW-1185">Reference proteome</keyword>
<name>A0ABZ0QHA9_9VIBR</name>
<gene>
    <name evidence="1" type="ORF">R8Z52_23395</name>
</gene>
<dbReference type="SUPFAM" id="SSF51445">
    <property type="entry name" value="(Trans)glycosidases"/>
    <property type="match status" value="1"/>
</dbReference>
<organism evidence="1 2">
    <name type="scientific">Vibrio porteresiae DSM 19223</name>
    <dbReference type="NCBI Taxonomy" id="1123496"/>
    <lineage>
        <taxon>Bacteria</taxon>
        <taxon>Pseudomonadati</taxon>
        <taxon>Pseudomonadota</taxon>
        <taxon>Gammaproteobacteria</taxon>
        <taxon>Vibrionales</taxon>
        <taxon>Vibrionaceae</taxon>
        <taxon>Vibrio</taxon>
    </lineage>
</organism>
<dbReference type="Proteomes" id="UP001304071">
    <property type="component" value="Chromosome 2"/>
</dbReference>
<dbReference type="Gene3D" id="3.20.20.80">
    <property type="entry name" value="Glycosidases"/>
    <property type="match status" value="1"/>
</dbReference>
<evidence type="ECO:0000313" key="2">
    <source>
        <dbReference type="Proteomes" id="UP001304071"/>
    </source>
</evidence>
<sequence length="343" mass="38315">MKYKGVVYDVGLRFNENGSLSVEPFDPELVKYDINTIAKDLNANTIRIEGEDINRLVVAARAAHAAGLTVYFNPWKMNVPIEQLPSYYRKAAKAAEVLRKEGVDILFVAGCEISLFNQGILPGSTLMERIGWMGSLANQSDASQILNDRSKRLNHVLRNITEAVKKEFSGSITYASGTWEMVDWNLFDIVGVDYYRSGETSSDYINGLKRFQIDKPLVVMEVGSCAYKGASKLGAGCFALLQGVNSDGTGKYLNDDIPERSEAEQANYVDEQLNLINQAGADGVFIYVFSFPTYRFGNGEKDLDKMSFSLVKTYPKSDPRAMQIPPWSPKESFYKVAQFFKNN</sequence>
<dbReference type="EMBL" id="CP138204">
    <property type="protein sequence ID" value="WPC75863.1"/>
    <property type="molecule type" value="Genomic_DNA"/>
</dbReference>
<evidence type="ECO:0008006" key="3">
    <source>
        <dbReference type="Google" id="ProtNLM"/>
    </source>
</evidence>
<dbReference type="InterPro" id="IPR017853">
    <property type="entry name" value="GH"/>
</dbReference>
<proteinExistence type="predicted"/>
<accession>A0ABZ0QHA9</accession>